<feature type="domain" description="Endonuclease/exonuclease/phosphatase" evidence="1">
    <location>
        <begin position="5"/>
        <end position="94"/>
    </location>
</feature>
<dbReference type="GO" id="GO:0031012">
    <property type="term" value="C:extracellular matrix"/>
    <property type="evidence" value="ECO:0007669"/>
    <property type="project" value="TreeGrafter"/>
</dbReference>
<dbReference type="Pfam" id="PF14529">
    <property type="entry name" value="Exo_endo_phos_2"/>
    <property type="match status" value="1"/>
</dbReference>
<dbReference type="PANTHER" id="PTHR33395:SF22">
    <property type="entry name" value="REVERSE TRANSCRIPTASE DOMAIN-CONTAINING PROTEIN"/>
    <property type="match status" value="1"/>
</dbReference>
<evidence type="ECO:0000313" key="3">
    <source>
        <dbReference type="Proteomes" id="UP001187531"/>
    </source>
</evidence>
<evidence type="ECO:0000313" key="2">
    <source>
        <dbReference type="EMBL" id="KAK2718020.1"/>
    </source>
</evidence>
<dbReference type="GO" id="GO:0061343">
    <property type="term" value="P:cell adhesion involved in heart morphogenesis"/>
    <property type="evidence" value="ECO:0007669"/>
    <property type="project" value="TreeGrafter"/>
</dbReference>
<sequence length="290" mass="34032">MKQCCKNALIVRDFNLPELQWIDGFAVTEGVENHNDPLLESLHEHLLYQAIDFLTRHRNGQNPTQLDLVFINDHKMLISVNSEPLFRTSDHVAITCRLKLYQQKNNWINHVYTNYSQIRQELACQDCSFIDVKSMEEAWLEMKMVLNKATEKHTVISWKRRPKTLTFITHDVEQAVHKKKYWSIYKSNPPHENYEKFIQTQNKVRYLMRKLMTKYEGELEFDSKSSPKRFWELIVNGNKVSTPKDIAAELSSQFKSVFMLPGNAPLPKAPEYSIEEPIEKITVVASEEEN</sequence>
<keyword evidence="3" id="KW-1185">Reference proteome</keyword>
<comment type="caution">
    <text evidence="2">The sequence shown here is derived from an EMBL/GenBank/DDBJ whole genome shotgun (WGS) entry which is preliminary data.</text>
</comment>
<protein>
    <recommendedName>
        <fullName evidence="1">Endonuclease/exonuclease/phosphatase domain-containing protein</fullName>
    </recommendedName>
</protein>
<dbReference type="AlphaFoldDB" id="A0AA88LDY1"/>
<evidence type="ECO:0000259" key="1">
    <source>
        <dbReference type="Pfam" id="PF14529"/>
    </source>
</evidence>
<gene>
    <name evidence="2" type="ORF">QYM36_006714</name>
</gene>
<reference evidence="2" key="1">
    <citation type="submission" date="2023-07" db="EMBL/GenBank/DDBJ databases">
        <title>Chromosome-level genome assembly of Artemia franciscana.</title>
        <authorList>
            <person name="Jo E."/>
        </authorList>
    </citation>
    <scope>NUCLEOTIDE SEQUENCE</scope>
    <source>
        <tissue evidence="2">Whole body</tissue>
    </source>
</reference>
<name>A0AA88LDY1_ARTSF</name>
<dbReference type="EMBL" id="JAVRJZ010000010">
    <property type="protein sequence ID" value="KAK2718020.1"/>
    <property type="molecule type" value="Genomic_DNA"/>
</dbReference>
<organism evidence="2 3">
    <name type="scientific">Artemia franciscana</name>
    <name type="common">Brine shrimp</name>
    <name type="synonym">Artemia sanfranciscana</name>
    <dbReference type="NCBI Taxonomy" id="6661"/>
    <lineage>
        <taxon>Eukaryota</taxon>
        <taxon>Metazoa</taxon>
        <taxon>Ecdysozoa</taxon>
        <taxon>Arthropoda</taxon>
        <taxon>Crustacea</taxon>
        <taxon>Branchiopoda</taxon>
        <taxon>Anostraca</taxon>
        <taxon>Artemiidae</taxon>
        <taxon>Artemia</taxon>
    </lineage>
</organism>
<dbReference type="Proteomes" id="UP001187531">
    <property type="component" value="Unassembled WGS sequence"/>
</dbReference>
<dbReference type="InterPro" id="IPR005135">
    <property type="entry name" value="Endo/exonuclease/phosphatase"/>
</dbReference>
<dbReference type="PANTHER" id="PTHR33395">
    <property type="entry name" value="TRANSCRIPTASE, PUTATIVE-RELATED-RELATED"/>
    <property type="match status" value="1"/>
</dbReference>
<dbReference type="GO" id="GO:0003824">
    <property type="term" value="F:catalytic activity"/>
    <property type="evidence" value="ECO:0007669"/>
    <property type="project" value="InterPro"/>
</dbReference>
<dbReference type="GO" id="GO:0007508">
    <property type="term" value="P:larval heart development"/>
    <property type="evidence" value="ECO:0007669"/>
    <property type="project" value="TreeGrafter"/>
</dbReference>
<proteinExistence type="predicted"/>
<accession>A0AA88LDY1</accession>